<dbReference type="GO" id="GO:0016301">
    <property type="term" value="F:kinase activity"/>
    <property type="evidence" value="ECO:0007669"/>
    <property type="project" value="UniProtKB-UniRule"/>
</dbReference>
<gene>
    <name evidence="3" type="ORF">P2W56_01620</name>
    <name evidence="2" type="ORF">QP460_007400</name>
</gene>
<dbReference type="Gene3D" id="1.10.510.10">
    <property type="entry name" value="Transferase(Phosphotransferase) domain 1"/>
    <property type="match status" value="1"/>
</dbReference>
<proteinExistence type="inferred from homology"/>
<reference evidence="2" key="3">
    <citation type="submission" date="2024-05" db="EMBL/GenBank/DDBJ databases">
        <authorList>
            <person name="Wolfe A."/>
        </authorList>
    </citation>
    <scope>NUCLEOTIDE SEQUENCE</scope>
    <source>
        <strain evidence="2">UMB1064</strain>
    </source>
</reference>
<dbReference type="Proteomes" id="UP001223646">
    <property type="component" value="Unassembled WGS sequence"/>
</dbReference>
<name>A0AAJ5YD70_CORAY</name>
<dbReference type="InterPro" id="IPR011009">
    <property type="entry name" value="Kinase-like_dom_sf"/>
</dbReference>
<evidence type="ECO:0000313" key="2">
    <source>
        <dbReference type="EMBL" id="MEO3717409.1"/>
    </source>
</evidence>
<dbReference type="AlphaFoldDB" id="A0AAJ5YD70"/>
<dbReference type="Proteomes" id="UP001220238">
    <property type="component" value="Chromosome"/>
</dbReference>
<dbReference type="EMBL" id="JASOOY020000027">
    <property type="protein sequence ID" value="MEO3717409.1"/>
    <property type="molecule type" value="Genomic_DNA"/>
</dbReference>
<reference evidence="3" key="1">
    <citation type="submission" date="2023-03" db="EMBL/GenBank/DDBJ databases">
        <title>Corynebacterium amycolatum SB-1.</title>
        <authorList>
            <person name="Jo H."/>
        </authorList>
    </citation>
    <scope>NUCLEOTIDE SEQUENCE</scope>
    <source>
        <strain evidence="3">SB-1</strain>
    </source>
</reference>
<dbReference type="RefSeq" id="WP_038627012.1">
    <property type="nucleotide sequence ID" value="NZ_CP046975.1"/>
</dbReference>
<dbReference type="InterPro" id="IPR016477">
    <property type="entry name" value="Fructo-/Ketosamine-3-kinase"/>
</dbReference>
<keyword evidence="1 2" id="KW-0418">Kinase</keyword>
<evidence type="ECO:0000313" key="4">
    <source>
        <dbReference type="Proteomes" id="UP001223646"/>
    </source>
</evidence>
<dbReference type="PANTHER" id="PTHR12149:SF8">
    <property type="entry name" value="PROTEIN-RIBULOSAMINE 3-KINASE"/>
    <property type="match status" value="1"/>
</dbReference>
<reference evidence="2" key="2">
    <citation type="submission" date="2023-05" db="EMBL/GenBank/DDBJ databases">
        <authorList>
            <person name="Du J."/>
        </authorList>
    </citation>
    <scope>NUCLEOTIDE SEQUENCE</scope>
    <source>
        <strain evidence="2">UMB1064</strain>
    </source>
</reference>
<dbReference type="Gene3D" id="1.20.1270.240">
    <property type="match status" value="1"/>
</dbReference>
<protein>
    <submittedName>
        <fullName evidence="2">Fructosamine kinase family protein</fullName>
    </submittedName>
</protein>
<dbReference type="Pfam" id="PF03881">
    <property type="entry name" value="Fructosamin_kin"/>
    <property type="match status" value="1"/>
</dbReference>
<keyword evidence="1" id="KW-0808">Transferase</keyword>
<sequence length="269" mass="29391">MSAMNQNYECAVNESDVYVKSRHGVPRGFFACEAAGLDWLREGESDGGARVVDVLGVSGHALKLRRIESMAPNPQAAYEFGKSLAITHNLGAAGWGAGPDEWEGHGYFGPLDQPLQMDLTPRESFGEYWAKGRLLPALGKLENSYNNRQLDIFDQLIDRLLAGDFDNEPDAARVHGDLWWGNLMWDADGAILIDPAAHGGAREEDLALLALFGATHFDEILRGYESVHPLPDFAESCELHQLYAVLMHAVLFGGGYAGQAAAMAAKYVR</sequence>
<accession>A0AAJ5YD70</accession>
<dbReference type="PIRSF" id="PIRSF006221">
    <property type="entry name" value="Ketosamine-3-kinase"/>
    <property type="match status" value="1"/>
</dbReference>
<dbReference type="SUPFAM" id="SSF56112">
    <property type="entry name" value="Protein kinase-like (PK-like)"/>
    <property type="match status" value="1"/>
</dbReference>
<evidence type="ECO:0000256" key="1">
    <source>
        <dbReference type="PIRNR" id="PIRNR006221"/>
    </source>
</evidence>
<dbReference type="PANTHER" id="PTHR12149">
    <property type="entry name" value="FRUCTOSAMINE 3 KINASE-RELATED PROTEIN"/>
    <property type="match status" value="1"/>
</dbReference>
<comment type="similarity">
    <text evidence="1">Belongs to the fructosamine kinase family.</text>
</comment>
<organism evidence="2 4">
    <name type="scientific">Corynebacterium amycolatum</name>
    <dbReference type="NCBI Taxonomy" id="43765"/>
    <lineage>
        <taxon>Bacteria</taxon>
        <taxon>Bacillati</taxon>
        <taxon>Actinomycetota</taxon>
        <taxon>Actinomycetes</taxon>
        <taxon>Mycobacteriales</taxon>
        <taxon>Corynebacteriaceae</taxon>
        <taxon>Corynebacterium</taxon>
    </lineage>
</organism>
<dbReference type="Gene3D" id="3.30.200.20">
    <property type="entry name" value="Phosphorylase Kinase, domain 1"/>
    <property type="match status" value="1"/>
</dbReference>
<dbReference type="GeneID" id="92768004"/>
<evidence type="ECO:0000313" key="3">
    <source>
        <dbReference type="EMBL" id="WET44185.1"/>
    </source>
</evidence>
<dbReference type="EMBL" id="CP120206">
    <property type="protein sequence ID" value="WET44185.1"/>
    <property type="molecule type" value="Genomic_DNA"/>
</dbReference>